<dbReference type="GO" id="GO:0061817">
    <property type="term" value="P:endoplasmic reticulum-plasma membrane tethering"/>
    <property type="evidence" value="ECO:0007669"/>
    <property type="project" value="InterPro"/>
</dbReference>
<feature type="domain" description="C2" evidence="13">
    <location>
        <begin position="1084"/>
        <end position="1204"/>
    </location>
</feature>
<dbReference type="CDD" id="cd04045">
    <property type="entry name" value="C2C_Tricalbin-like"/>
    <property type="match status" value="1"/>
</dbReference>
<dbReference type="PROSITE" id="PS50004">
    <property type="entry name" value="C2"/>
    <property type="match status" value="4"/>
</dbReference>
<dbReference type="PIRSF" id="PIRSF037232">
    <property type="entry name" value="Tricalbin"/>
    <property type="match status" value="1"/>
</dbReference>
<accession>A0A6A6UCP6</accession>
<comment type="subcellular location">
    <subcellularLocation>
        <location evidence="1">Endoplasmic reticulum membrane</location>
    </subcellularLocation>
</comment>
<keyword evidence="3" id="KW-0597">Phosphoprotein</keyword>
<keyword evidence="7 12" id="KW-1133">Transmembrane helix</keyword>
<dbReference type="CDD" id="cd04044">
    <property type="entry name" value="C2A_Tricalbin-like"/>
    <property type="match status" value="1"/>
</dbReference>
<evidence type="ECO:0000256" key="6">
    <source>
        <dbReference type="ARBA" id="ARBA00022824"/>
    </source>
</evidence>
<evidence type="ECO:0000313" key="16">
    <source>
        <dbReference type="Proteomes" id="UP000799302"/>
    </source>
</evidence>
<evidence type="ECO:0000259" key="13">
    <source>
        <dbReference type="PROSITE" id="PS50004"/>
    </source>
</evidence>
<protein>
    <submittedName>
        <fullName evidence="15">Tricalbin</fullName>
    </submittedName>
</protein>
<name>A0A6A6UCP6_9PEZI</name>
<feature type="compositionally biased region" description="Pro residues" evidence="11">
    <location>
        <begin position="87"/>
        <end position="98"/>
    </location>
</feature>
<evidence type="ECO:0000256" key="1">
    <source>
        <dbReference type="ARBA" id="ARBA00004586"/>
    </source>
</evidence>
<dbReference type="Pfam" id="PF25669">
    <property type="entry name" value="SMP_MUG190-like"/>
    <property type="match status" value="1"/>
</dbReference>
<feature type="compositionally biased region" description="Basic and acidic residues" evidence="11">
    <location>
        <begin position="28"/>
        <end position="40"/>
    </location>
</feature>
<keyword evidence="9" id="KW-0446">Lipid-binding</keyword>
<dbReference type="Proteomes" id="UP000799302">
    <property type="component" value="Unassembled WGS sequence"/>
</dbReference>
<keyword evidence="2" id="KW-0813">Transport</keyword>
<dbReference type="CDD" id="cd04040">
    <property type="entry name" value="C2D_Tricalbin-like"/>
    <property type="match status" value="1"/>
</dbReference>
<dbReference type="GO" id="GO:0005789">
    <property type="term" value="C:endoplasmic reticulum membrane"/>
    <property type="evidence" value="ECO:0007669"/>
    <property type="project" value="UniProtKB-SubCell"/>
</dbReference>
<gene>
    <name evidence="15" type="ORF">BT63DRAFT_259465</name>
</gene>
<feature type="region of interest" description="Disordered" evidence="11">
    <location>
        <begin position="1277"/>
        <end position="1342"/>
    </location>
</feature>
<feature type="compositionally biased region" description="Polar residues" evidence="11">
    <location>
        <begin position="924"/>
        <end position="937"/>
    </location>
</feature>
<evidence type="ECO:0000313" key="15">
    <source>
        <dbReference type="EMBL" id="KAF2669361.1"/>
    </source>
</evidence>
<dbReference type="InterPro" id="IPR037756">
    <property type="entry name" value="C2D_Tricalbin"/>
</dbReference>
<evidence type="ECO:0000256" key="2">
    <source>
        <dbReference type="ARBA" id="ARBA00022448"/>
    </source>
</evidence>
<evidence type="ECO:0000259" key="14">
    <source>
        <dbReference type="PROSITE" id="PS51847"/>
    </source>
</evidence>
<dbReference type="GO" id="GO:0006869">
    <property type="term" value="P:lipid transport"/>
    <property type="evidence" value="ECO:0007669"/>
    <property type="project" value="UniProtKB-KW"/>
</dbReference>
<reference evidence="15" key="1">
    <citation type="journal article" date="2020" name="Stud. Mycol.">
        <title>101 Dothideomycetes genomes: a test case for predicting lifestyles and emergence of pathogens.</title>
        <authorList>
            <person name="Haridas S."/>
            <person name="Albert R."/>
            <person name="Binder M."/>
            <person name="Bloem J."/>
            <person name="Labutti K."/>
            <person name="Salamov A."/>
            <person name="Andreopoulos B."/>
            <person name="Baker S."/>
            <person name="Barry K."/>
            <person name="Bills G."/>
            <person name="Bluhm B."/>
            <person name="Cannon C."/>
            <person name="Castanera R."/>
            <person name="Culley D."/>
            <person name="Daum C."/>
            <person name="Ezra D."/>
            <person name="Gonzalez J."/>
            <person name="Henrissat B."/>
            <person name="Kuo A."/>
            <person name="Liang C."/>
            <person name="Lipzen A."/>
            <person name="Lutzoni F."/>
            <person name="Magnuson J."/>
            <person name="Mondo S."/>
            <person name="Nolan M."/>
            <person name="Ohm R."/>
            <person name="Pangilinan J."/>
            <person name="Park H.-J."/>
            <person name="Ramirez L."/>
            <person name="Alfaro M."/>
            <person name="Sun H."/>
            <person name="Tritt A."/>
            <person name="Yoshinaga Y."/>
            <person name="Zwiers L.-H."/>
            <person name="Turgeon B."/>
            <person name="Goodwin S."/>
            <person name="Spatafora J."/>
            <person name="Crous P."/>
            <person name="Grigoriev I."/>
        </authorList>
    </citation>
    <scope>NUCLEOTIDE SEQUENCE</scope>
    <source>
        <strain evidence="15">CBS 115976</strain>
    </source>
</reference>
<dbReference type="PROSITE" id="PS51847">
    <property type="entry name" value="SMP"/>
    <property type="match status" value="1"/>
</dbReference>
<feature type="domain" description="SMP-LTD" evidence="14">
    <location>
        <begin position="237"/>
        <end position="442"/>
    </location>
</feature>
<sequence>MATPKATEAKQQAAVSASQDPNSSITAKDAEKTIMDEARKSGAAVYEFDPNSSPEEKRAQISSQAPSIGRPNLKAQAATALVSDADPGPPQYDMPPPAKLGAIDTKGEQDKNASLAVPSSAEAEDDDDFWSRVGWKPRFGDGIPEGLDMNVNLSDQATWLEERLQDKFFGDWYYNAGVIIFASLASWVVATLGGGLGWVFLIMATCGTYYRTSIRRVRRNFRDDIKREMAKAKLETDTEPLEWINSFLVKFWPIYAPVLAKTIVASVDQVLSVATPPMIESLKMTKFILGTKPPRLEHVKTYPKMEDDTVVMDWKFSFNPNDTADMTYRQLKVKQNPKVVLEVRLGKGIVSKGLDVIVEDMACEGIMRVKVKLQFDYPHIERVEICFTEKPTIDYVCKPLGGDTFGFDINFIPGLEGFILEQIHGNLGPMMYSPNVFPIEIAKMLAGAPIDQAMGVVQVTFHHAQGLKNPDQFSGVVDPYATVRINDRVDLGRTKTIKENANPHWNETVNILVGSLKDTLNLHVYDFNEFRKDRELGAAVFPMDRFEELEEHENEQLELSYNGKARGGIACDLRFFPVLEGTKLEDGTVEPPPETMTGIARFTVEQAKDLDGQKSLIGLLNPYAVLLLNGKEFHLSEKLKRVNSPVWTKASKEVLITDRRTAVLGLLIKDDRELASDPVIAKYTIKVDDLLDANAKGKEWFDLANTKTGRVKLKLTWRPVNLKGAFGGSGGYMKPIGVMRIYCKNARELKNLETVGKSDPYVRALLSGVQRARTVTWKNNLNPDFDEVLYVPVHTPREKLTLEVMDEESMGRDRSLGHFEVPIQDFIERGETGEYIVNHSQKMVAQTLSLGTGRSPKGTLNYTCSFFPTILTADPDEEERERELAEQQVGAPRLSSESLKTAPESPRPGTAESGRNSTEKMTRARTNTGASQLSMGTVGTAGKGSVKESIPEVPKITINADNLIDYESGLLIFQLVDGNFQRTNCHLEVIIDDHVFPSHSSAKVKTKQFEFNETGDAMIRELDQSRITLRLVQHVDRGDSSGNETLAKLSGPTLQTLQRCLYTATPLVLRDDHGTESTVTVKLKFIPIKMKLDPSESFRNMGQLRVDVVEASGLPAADRNGYSDPYCKFILNEKEVHKTERKNKTLNPQWNETFETAVRSRTAAKMEVHVFDWDMAASDDFLGKATIDLAAIEPYMRREINLPLSGEKGDKAGSIKLRLLFTPDWISRTRQGSSTFHGTFNVAGKVAGAPVKGATKVVGGVGGGVVKGASFLGKSFRRRKSRAGSDFDPNNMEEDQNGTPPPMPTGANLADYDSPQPPATPHSRNVSMAASPNGATSPNGSAGADSGFAHISVIGTSGFPPAANVRVVLKLATGRELIKTKAIRAPSGEVKFDGESSRFASGPDAALRVLVQGHHTLGRDDDLGEGLVSLAELGSETVVKMSKGEGKVVLSGGWEAADSASLAPSKLGRFARHGREKTPA</sequence>
<dbReference type="PANTHER" id="PTHR46980">
    <property type="entry name" value="TRICALBIN-1-RELATED"/>
    <property type="match status" value="1"/>
</dbReference>
<evidence type="ECO:0000256" key="7">
    <source>
        <dbReference type="ARBA" id="ARBA00022989"/>
    </source>
</evidence>
<evidence type="ECO:0000256" key="3">
    <source>
        <dbReference type="ARBA" id="ARBA00022553"/>
    </source>
</evidence>
<dbReference type="SUPFAM" id="SSF49562">
    <property type="entry name" value="C2 domain (Calcium/lipid-binding domain, CaLB)"/>
    <property type="match status" value="4"/>
</dbReference>
<feature type="compositionally biased region" description="Polar residues" evidence="11">
    <location>
        <begin position="1322"/>
        <end position="1340"/>
    </location>
</feature>
<feature type="domain" description="C2" evidence="13">
    <location>
        <begin position="438"/>
        <end position="556"/>
    </location>
</feature>
<dbReference type="InterPro" id="IPR052455">
    <property type="entry name" value="Tricalbin_domain"/>
</dbReference>
<feature type="domain" description="C2" evidence="13">
    <location>
        <begin position="581"/>
        <end position="701"/>
    </location>
</feature>
<dbReference type="OrthoDB" id="1029639at2759"/>
<keyword evidence="16" id="KW-1185">Reference proteome</keyword>
<feature type="region of interest" description="Disordered" evidence="11">
    <location>
        <begin position="876"/>
        <end position="946"/>
    </location>
</feature>
<dbReference type="GO" id="GO:0071944">
    <property type="term" value="C:cell periphery"/>
    <property type="evidence" value="ECO:0007669"/>
    <property type="project" value="UniProtKB-ARBA"/>
</dbReference>
<keyword evidence="4 12" id="KW-0812">Transmembrane</keyword>
<keyword evidence="10 12" id="KW-0472">Membrane</keyword>
<dbReference type="SMART" id="SM00239">
    <property type="entry name" value="C2"/>
    <property type="match status" value="4"/>
</dbReference>
<feature type="region of interest" description="Disordered" evidence="11">
    <location>
        <begin position="1"/>
        <end position="104"/>
    </location>
</feature>
<dbReference type="InterPro" id="IPR037761">
    <property type="entry name" value="C2A_Tricalbin"/>
</dbReference>
<dbReference type="InterPro" id="IPR017147">
    <property type="entry name" value="Tricalbin"/>
</dbReference>
<dbReference type="Gene3D" id="2.60.40.150">
    <property type="entry name" value="C2 domain"/>
    <property type="match status" value="4"/>
</dbReference>
<keyword evidence="5" id="KW-0677">Repeat</keyword>
<proteinExistence type="predicted"/>
<dbReference type="CDD" id="cd21678">
    <property type="entry name" value="SMP_TCB"/>
    <property type="match status" value="1"/>
</dbReference>
<evidence type="ECO:0000256" key="9">
    <source>
        <dbReference type="ARBA" id="ARBA00023121"/>
    </source>
</evidence>
<dbReference type="CDD" id="cd04052">
    <property type="entry name" value="C2B_Tricalbin-like"/>
    <property type="match status" value="1"/>
</dbReference>
<dbReference type="Pfam" id="PF00168">
    <property type="entry name" value="C2"/>
    <property type="match status" value="4"/>
</dbReference>
<evidence type="ECO:0000256" key="10">
    <source>
        <dbReference type="ARBA" id="ARBA00023136"/>
    </source>
</evidence>
<evidence type="ECO:0000256" key="12">
    <source>
        <dbReference type="SAM" id="Phobius"/>
    </source>
</evidence>
<dbReference type="InterPro" id="IPR000008">
    <property type="entry name" value="C2_dom"/>
</dbReference>
<dbReference type="InterPro" id="IPR031468">
    <property type="entry name" value="SMP_LBD"/>
</dbReference>
<dbReference type="InterPro" id="IPR035892">
    <property type="entry name" value="C2_domain_sf"/>
</dbReference>
<dbReference type="GO" id="GO:0008289">
    <property type="term" value="F:lipid binding"/>
    <property type="evidence" value="ECO:0007669"/>
    <property type="project" value="UniProtKB-KW"/>
</dbReference>
<dbReference type="PRINTS" id="PR00360">
    <property type="entry name" value="C2DOMAIN"/>
</dbReference>
<dbReference type="EMBL" id="MU004235">
    <property type="protein sequence ID" value="KAF2669361.1"/>
    <property type="molecule type" value="Genomic_DNA"/>
</dbReference>
<dbReference type="InterPro" id="IPR056910">
    <property type="entry name" value="TCB1-3_C2"/>
</dbReference>
<dbReference type="InterPro" id="IPR037762">
    <property type="entry name" value="C2C_Tricalbin"/>
</dbReference>
<organism evidence="15 16">
    <name type="scientific">Microthyrium microscopicum</name>
    <dbReference type="NCBI Taxonomy" id="703497"/>
    <lineage>
        <taxon>Eukaryota</taxon>
        <taxon>Fungi</taxon>
        <taxon>Dikarya</taxon>
        <taxon>Ascomycota</taxon>
        <taxon>Pezizomycotina</taxon>
        <taxon>Dothideomycetes</taxon>
        <taxon>Dothideomycetes incertae sedis</taxon>
        <taxon>Microthyriales</taxon>
        <taxon>Microthyriaceae</taxon>
        <taxon>Microthyrium</taxon>
    </lineage>
</organism>
<keyword evidence="8" id="KW-0445">Lipid transport</keyword>
<evidence type="ECO:0000256" key="4">
    <source>
        <dbReference type="ARBA" id="ARBA00022692"/>
    </source>
</evidence>
<dbReference type="InterPro" id="IPR037765">
    <property type="entry name" value="C2B_Tricalbin"/>
</dbReference>
<keyword evidence="6" id="KW-0256">Endoplasmic reticulum</keyword>
<dbReference type="Pfam" id="PF24920">
    <property type="entry name" value="C2_TCB1"/>
    <property type="match status" value="1"/>
</dbReference>
<feature type="domain" description="C2" evidence="13">
    <location>
        <begin position="718"/>
        <end position="836"/>
    </location>
</feature>
<dbReference type="PANTHER" id="PTHR46980:SF2">
    <property type="entry name" value="TRICALBIN-1-RELATED"/>
    <property type="match status" value="1"/>
</dbReference>
<feature type="compositionally biased region" description="Polar residues" evidence="11">
    <location>
        <begin position="9"/>
        <end position="26"/>
    </location>
</feature>
<feature type="transmembrane region" description="Helical" evidence="12">
    <location>
        <begin position="172"/>
        <end position="189"/>
    </location>
</feature>
<evidence type="ECO:0000256" key="5">
    <source>
        <dbReference type="ARBA" id="ARBA00022737"/>
    </source>
</evidence>
<evidence type="ECO:0000256" key="11">
    <source>
        <dbReference type="SAM" id="MobiDB-lite"/>
    </source>
</evidence>
<evidence type="ECO:0000256" key="8">
    <source>
        <dbReference type="ARBA" id="ARBA00023055"/>
    </source>
</evidence>